<dbReference type="InterPro" id="IPR036779">
    <property type="entry name" value="LysM_dom_sf"/>
</dbReference>
<dbReference type="Proteomes" id="UP001610631">
    <property type="component" value="Unassembled WGS sequence"/>
</dbReference>
<reference evidence="3 4" key="1">
    <citation type="submission" date="2024-03" db="EMBL/GenBank/DDBJ databases">
        <title>Whole genome sequencing of Streptomyces racemochromogenes, to identify antimicrobial biosynthetic gene clusters.</title>
        <authorList>
            <person name="Suryawanshi P."/>
            <person name="Krishnaraj P.U."/>
            <person name="Arun Y.P."/>
            <person name="Suryawanshi M.P."/>
            <person name="Rakshit O."/>
        </authorList>
    </citation>
    <scope>NUCLEOTIDE SEQUENCE [LARGE SCALE GENOMIC DNA]</scope>
    <source>
        <strain evidence="3 4">AUDT626</strain>
    </source>
</reference>
<evidence type="ECO:0000259" key="2">
    <source>
        <dbReference type="PROSITE" id="PS51782"/>
    </source>
</evidence>
<dbReference type="PANTHER" id="PTHR34700">
    <property type="entry name" value="POTASSIUM BINDING PROTEIN KBP"/>
    <property type="match status" value="1"/>
</dbReference>
<evidence type="ECO:0000313" key="3">
    <source>
        <dbReference type="EMBL" id="MFH7597115.1"/>
    </source>
</evidence>
<dbReference type="InterPro" id="IPR052196">
    <property type="entry name" value="Bact_Kbp"/>
</dbReference>
<dbReference type="EMBL" id="JBBDHD010000045">
    <property type="protein sequence ID" value="MFH7597115.1"/>
    <property type="molecule type" value="Genomic_DNA"/>
</dbReference>
<dbReference type="Pfam" id="PF01476">
    <property type="entry name" value="LysM"/>
    <property type="match status" value="1"/>
</dbReference>
<feature type="compositionally biased region" description="Pro residues" evidence="1">
    <location>
        <begin position="59"/>
        <end position="68"/>
    </location>
</feature>
<feature type="compositionally biased region" description="Basic and acidic residues" evidence="1">
    <location>
        <begin position="1"/>
        <end position="16"/>
    </location>
</feature>
<dbReference type="PANTHER" id="PTHR34700:SF4">
    <property type="entry name" value="PHAGE-LIKE ELEMENT PBSX PROTEIN XKDP"/>
    <property type="match status" value="1"/>
</dbReference>
<evidence type="ECO:0000313" key="4">
    <source>
        <dbReference type="Proteomes" id="UP001610631"/>
    </source>
</evidence>
<dbReference type="InterPro" id="IPR018392">
    <property type="entry name" value="LysM"/>
</dbReference>
<organism evidence="3 4">
    <name type="scientific">Streptomyces racemochromogenes</name>
    <dbReference type="NCBI Taxonomy" id="67353"/>
    <lineage>
        <taxon>Bacteria</taxon>
        <taxon>Bacillati</taxon>
        <taxon>Actinomycetota</taxon>
        <taxon>Actinomycetes</taxon>
        <taxon>Kitasatosporales</taxon>
        <taxon>Streptomycetaceae</taxon>
        <taxon>Streptomyces</taxon>
    </lineage>
</organism>
<gene>
    <name evidence="3" type="ORF">WDV06_18740</name>
</gene>
<protein>
    <submittedName>
        <fullName evidence="3">LysM domain-containing protein</fullName>
    </submittedName>
</protein>
<dbReference type="SUPFAM" id="SSF54106">
    <property type="entry name" value="LysM domain"/>
    <property type="match status" value="1"/>
</dbReference>
<evidence type="ECO:0000256" key="1">
    <source>
        <dbReference type="SAM" id="MobiDB-lite"/>
    </source>
</evidence>
<feature type="region of interest" description="Disordered" evidence="1">
    <location>
        <begin position="1"/>
        <end position="115"/>
    </location>
</feature>
<dbReference type="CDD" id="cd00118">
    <property type="entry name" value="LysM"/>
    <property type="match status" value="1"/>
</dbReference>
<keyword evidence="4" id="KW-1185">Reference proteome</keyword>
<dbReference type="PROSITE" id="PS51782">
    <property type="entry name" value="LYSM"/>
    <property type="match status" value="1"/>
</dbReference>
<feature type="compositionally biased region" description="Low complexity" evidence="1">
    <location>
        <begin position="69"/>
        <end position="86"/>
    </location>
</feature>
<proteinExistence type="predicted"/>
<dbReference type="SMART" id="SM00257">
    <property type="entry name" value="LysM"/>
    <property type="match status" value="1"/>
</dbReference>
<feature type="compositionally biased region" description="Low complexity" evidence="1">
    <location>
        <begin position="19"/>
        <end position="31"/>
    </location>
</feature>
<feature type="compositionally biased region" description="Low complexity" evidence="1">
    <location>
        <begin position="45"/>
        <end position="58"/>
    </location>
</feature>
<dbReference type="Gene3D" id="3.10.350.10">
    <property type="entry name" value="LysM domain"/>
    <property type="match status" value="1"/>
</dbReference>
<comment type="caution">
    <text evidence="3">The sequence shown here is derived from an EMBL/GenBank/DDBJ whole genome shotgun (WGS) entry which is preliminary data.</text>
</comment>
<name>A0ABW7PFE3_9ACTN</name>
<accession>A0ABW7PFE3</accession>
<dbReference type="RefSeq" id="WP_395510903.1">
    <property type="nucleotide sequence ID" value="NZ_JBBDHD010000045.1"/>
</dbReference>
<feature type="domain" description="LysM" evidence="2">
    <location>
        <begin position="113"/>
        <end position="163"/>
    </location>
</feature>
<sequence length="165" mass="16928">MGLFDFLKHDKKKQEEQTEQQAAAPGTGAAASPPHSDMGSKYTDASAGGKAAAERMAAPAPPKAPPAPKAAMPPAAGPGPSRAHPGPAQPSDLSAAHKAVPVPPKPAPGAQKRTYTVKAGDSLAAIARRELGNEARWRELYAMNRGVIGADPDLIHPGQVLTLPT</sequence>